<name>A0A5J4VNM8_9EUKA</name>
<feature type="compositionally biased region" description="Basic and acidic residues" evidence="1">
    <location>
        <begin position="376"/>
        <end position="389"/>
    </location>
</feature>
<protein>
    <submittedName>
        <fullName evidence="2">Uncharacterized protein</fullName>
    </submittedName>
</protein>
<accession>A0A5J4VNM8</accession>
<feature type="non-terminal residue" evidence="2">
    <location>
        <position position="1"/>
    </location>
</feature>
<feature type="region of interest" description="Disordered" evidence="1">
    <location>
        <begin position="376"/>
        <end position="400"/>
    </location>
</feature>
<evidence type="ECO:0000313" key="2">
    <source>
        <dbReference type="EMBL" id="KAA6384181.1"/>
    </source>
</evidence>
<dbReference type="AlphaFoldDB" id="A0A5J4VNM8"/>
<feature type="region of interest" description="Disordered" evidence="1">
    <location>
        <begin position="298"/>
        <end position="344"/>
    </location>
</feature>
<reference evidence="2 3" key="1">
    <citation type="submission" date="2019-03" db="EMBL/GenBank/DDBJ databases">
        <title>Single cell metagenomics reveals metabolic interactions within the superorganism composed of flagellate Streblomastix strix and complex community of Bacteroidetes bacteria on its surface.</title>
        <authorList>
            <person name="Treitli S.C."/>
            <person name="Kolisko M."/>
            <person name="Husnik F."/>
            <person name="Keeling P."/>
            <person name="Hampl V."/>
        </authorList>
    </citation>
    <scope>NUCLEOTIDE SEQUENCE [LARGE SCALE GENOMIC DNA]</scope>
    <source>
        <strain evidence="2">ST1C</strain>
    </source>
</reference>
<comment type="caution">
    <text evidence="2">The sequence shown here is derived from an EMBL/GenBank/DDBJ whole genome shotgun (WGS) entry which is preliminary data.</text>
</comment>
<proteinExistence type="predicted"/>
<evidence type="ECO:0000313" key="3">
    <source>
        <dbReference type="Proteomes" id="UP000324800"/>
    </source>
</evidence>
<feature type="compositionally biased region" description="Acidic residues" evidence="1">
    <location>
        <begin position="101"/>
        <end position="116"/>
    </location>
</feature>
<feature type="region of interest" description="Disordered" evidence="1">
    <location>
        <begin position="93"/>
        <end position="118"/>
    </location>
</feature>
<dbReference type="Proteomes" id="UP000324800">
    <property type="component" value="Unassembled WGS sequence"/>
</dbReference>
<feature type="region of interest" description="Disordered" evidence="1">
    <location>
        <begin position="494"/>
        <end position="521"/>
    </location>
</feature>
<gene>
    <name evidence="2" type="ORF">EZS28_020290</name>
</gene>
<feature type="compositionally biased region" description="Low complexity" evidence="1">
    <location>
        <begin position="316"/>
        <end position="327"/>
    </location>
</feature>
<sequence length="589" mass="66393">SGEDGEDNEEDSNPIRGNGLQVAMTFHMALFLLLISRRKEEDNDEEDGNKQSSSRDSANSVQISMRSFILQNDMKEKLLSFIKKALNSFNDLKLDNNQEQDNNEDDQSNVDEDDDYNNNNQIVVTDHADAITLTIILLGCGVLLKQDDTLLELFASQTSKVLKMTISHIPHISLASLFLFSELALDCEDAHELLESCSYQVLSQLDIMFSVFDGDTQSASNTITKSKKAQKQTDEIIQPSLGYRLCLSTLSNLVTALIYQNCFPIEHLLQCPMIVPLIVQGIGIPPPLFTDPQQQFIDNRSIDRNKTSSQKKSRSNSRSPNRFGSRNASFARNKTQPRAVLNSRTIDRPSLAEIKNMWLNSNAVVQLIFNKSTDEINKEEDTQAEKKEDNEEINNNNDNDNEINSQIIHLQKLIVQGEGVQSLALLIQNSKDNAERADAQGEQTSDGFDENQFDENQFTTNHDRCEVAITTLISIFATLQHEKQQAYRMIRAAEIHSSKPPTQSDSKTSHRTKTSRSNRTQNVEYQFAERIDQIFESAVLQLGGSFSDLIDEILQFRSSEPKWQDVAKKAEQLADLLEKIATDSDVATE</sequence>
<evidence type="ECO:0000256" key="1">
    <source>
        <dbReference type="SAM" id="MobiDB-lite"/>
    </source>
</evidence>
<organism evidence="2 3">
    <name type="scientific">Streblomastix strix</name>
    <dbReference type="NCBI Taxonomy" id="222440"/>
    <lineage>
        <taxon>Eukaryota</taxon>
        <taxon>Metamonada</taxon>
        <taxon>Preaxostyla</taxon>
        <taxon>Oxymonadida</taxon>
        <taxon>Streblomastigidae</taxon>
        <taxon>Streblomastix</taxon>
    </lineage>
</organism>
<dbReference type="EMBL" id="SNRW01005878">
    <property type="protein sequence ID" value="KAA6384181.1"/>
    <property type="molecule type" value="Genomic_DNA"/>
</dbReference>